<keyword evidence="3" id="KW-1185">Reference proteome</keyword>
<accession>A0ABV8UQ85</accession>
<gene>
    <name evidence="2" type="ORF">ACFOW6_17640</name>
</gene>
<name>A0ABV8UQ85_9PROT</name>
<proteinExistence type="predicted"/>
<dbReference type="EMBL" id="JBHSCW010000012">
    <property type="protein sequence ID" value="MFC4353375.1"/>
    <property type="molecule type" value="Genomic_DNA"/>
</dbReference>
<comment type="caution">
    <text evidence="2">The sequence shown here is derived from an EMBL/GenBank/DDBJ whole genome shotgun (WGS) entry which is preliminary data.</text>
</comment>
<evidence type="ECO:0000259" key="1">
    <source>
        <dbReference type="Pfam" id="PF14436"/>
    </source>
</evidence>
<protein>
    <submittedName>
        <fullName evidence="2">EndoU domain-containing protein</fullName>
    </submittedName>
</protein>
<dbReference type="Pfam" id="PF14436">
    <property type="entry name" value="EndoU_bacteria"/>
    <property type="match status" value="1"/>
</dbReference>
<dbReference type="Proteomes" id="UP001595799">
    <property type="component" value="Unassembled WGS sequence"/>
</dbReference>
<dbReference type="InterPro" id="IPR029501">
    <property type="entry name" value="EndoU_bac"/>
</dbReference>
<dbReference type="RefSeq" id="WP_382423750.1">
    <property type="nucleotide sequence ID" value="NZ_JBHSCW010000012.1"/>
</dbReference>
<reference evidence="3" key="1">
    <citation type="journal article" date="2019" name="Int. J. Syst. Evol. Microbiol.">
        <title>The Global Catalogue of Microorganisms (GCM) 10K type strain sequencing project: providing services to taxonomists for standard genome sequencing and annotation.</title>
        <authorList>
            <consortium name="The Broad Institute Genomics Platform"/>
            <consortium name="The Broad Institute Genome Sequencing Center for Infectious Disease"/>
            <person name="Wu L."/>
            <person name="Ma J."/>
        </authorList>
    </citation>
    <scope>NUCLEOTIDE SEQUENCE [LARGE SCALE GENOMIC DNA]</scope>
    <source>
        <strain evidence="3">CECT 8472</strain>
    </source>
</reference>
<evidence type="ECO:0000313" key="3">
    <source>
        <dbReference type="Proteomes" id="UP001595799"/>
    </source>
</evidence>
<evidence type="ECO:0000313" key="2">
    <source>
        <dbReference type="EMBL" id="MFC4353375.1"/>
    </source>
</evidence>
<organism evidence="2 3">
    <name type="scientific">Fodinicurvata halophila</name>
    <dbReference type="NCBI Taxonomy" id="1419723"/>
    <lineage>
        <taxon>Bacteria</taxon>
        <taxon>Pseudomonadati</taxon>
        <taxon>Pseudomonadota</taxon>
        <taxon>Alphaproteobacteria</taxon>
        <taxon>Rhodospirillales</taxon>
        <taxon>Rhodovibrionaceae</taxon>
        <taxon>Fodinicurvata</taxon>
    </lineage>
</organism>
<feature type="domain" description="Bacterial EndoU nuclease" evidence="1">
    <location>
        <begin position="63"/>
        <end position="180"/>
    </location>
</feature>
<sequence>MHSTRYGKVCRNCRSAVLLSPAAVLAFLLFFSWFAPALAFEPVDCAAGHPHWSDSEPKLNLVHIFCGEINRRDKPVGFHARPQGRDPATARVAKVLDSANPAGVYTARIEVLDGERWKEKFSSFFPDRLSQHQVVQLILTAYEESGGGQRWEGRSGAGFRIQGYEIEIDGETRINTAYPLYQR</sequence>